<sequence length="231" mass="25176">MWNQADDLFELRPRDLVSGGRYWGLPRRSAQCRSYHGHLVEINSPSENYKIVALAQERNVNYVWIGLNDLASGQDFRWDGSNSRPSYTNWRSGEPNNLGGDEDCVRLDADSAAKWNDADCHVRWPFCCERVNVVVSAVHDVVSVVNVVVNVVNVTVGVVNVVVSAVHVVVSVVNVVVRVVNAVTVGVVNVVVSAVHDVVSVVNVVVSVVNVTVGVVNVVVFEMTLDGVMKG</sequence>
<feature type="domain" description="C-type lectin" evidence="1">
    <location>
        <begin position="32"/>
        <end position="129"/>
    </location>
</feature>
<dbReference type="SUPFAM" id="SSF56436">
    <property type="entry name" value="C-type lectin-like"/>
    <property type="match status" value="1"/>
</dbReference>
<gene>
    <name evidence="2" type="ORF">BaRGS_00013972</name>
</gene>
<accession>A0ABD0L6S1</accession>
<dbReference type="SMART" id="SM00034">
    <property type="entry name" value="CLECT"/>
    <property type="match status" value="1"/>
</dbReference>
<dbReference type="InterPro" id="IPR016187">
    <property type="entry name" value="CTDL_fold"/>
</dbReference>
<dbReference type="Proteomes" id="UP001519460">
    <property type="component" value="Unassembled WGS sequence"/>
</dbReference>
<evidence type="ECO:0000313" key="3">
    <source>
        <dbReference type="Proteomes" id="UP001519460"/>
    </source>
</evidence>
<organism evidence="2 3">
    <name type="scientific">Batillaria attramentaria</name>
    <dbReference type="NCBI Taxonomy" id="370345"/>
    <lineage>
        <taxon>Eukaryota</taxon>
        <taxon>Metazoa</taxon>
        <taxon>Spiralia</taxon>
        <taxon>Lophotrochozoa</taxon>
        <taxon>Mollusca</taxon>
        <taxon>Gastropoda</taxon>
        <taxon>Caenogastropoda</taxon>
        <taxon>Sorbeoconcha</taxon>
        <taxon>Cerithioidea</taxon>
        <taxon>Batillariidae</taxon>
        <taxon>Batillaria</taxon>
    </lineage>
</organism>
<dbReference type="InterPro" id="IPR001304">
    <property type="entry name" value="C-type_lectin-like"/>
</dbReference>
<name>A0ABD0L6S1_9CAEN</name>
<dbReference type="AlphaFoldDB" id="A0ABD0L6S1"/>
<protein>
    <recommendedName>
        <fullName evidence="1">C-type lectin domain-containing protein</fullName>
    </recommendedName>
</protein>
<dbReference type="InterPro" id="IPR050111">
    <property type="entry name" value="C-type_lectin/snaclec_domain"/>
</dbReference>
<comment type="caution">
    <text evidence="2">The sequence shown here is derived from an EMBL/GenBank/DDBJ whole genome shotgun (WGS) entry which is preliminary data.</text>
</comment>
<dbReference type="PANTHER" id="PTHR22803">
    <property type="entry name" value="MANNOSE, PHOSPHOLIPASE, LECTIN RECEPTOR RELATED"/>
    <property type="match status" value="1"/>
</dbReference>
<dbReference type="Gene3D" id="3.10.100.10">
    <property type="entry name" value="Mannose-Binding Protein A, subunit A"/>
    <property type="match status" value="1"/>
</dbReference>
<evidence type="ECO:0000259" key="1">
    <source>
        <dbReference type="PROSITE" id="PS50041"/>
    </source>
</evidence>
<dbReference type="Pfam" id="PF00059">
    <property type="entry name" value="Lectin_C"/>
    <property type="match status" value="1"/>
</dbReference>
<proteinExistence type="predicted"/>
<dbReference type="EMBL" id="JACVVK020000080">
    <property type="protein sequence ID" value="KAK7494845.1"/>
    <property type="molecule type" value="Genomic_DNA"/>
</dbReference>
<dbReference type="PROSITE" id="PS50041">
    <property type="entry name" value="C_TYPE_LECTIN_2"/>
    <property type="match status" value="1"/>
</dbReference>
<reference evidence="2 3" key="1">
    <citation type="journal article" date="2023" name="Sci. Data">
        <title>Genome assembly of the Korean intertidal mud-creeper Batillaria attramentaria.</title>
        <authorList>
            <person name="Patra A.K."/>
            <person name="Ho P.T."/>
            <person name="Jun S."/>
            <person name="Lee S.J."/>
            <person name="Kim Y."/>
            <person name="Won Y.J."/>
        </authorList>
    </citation>
    <scope>NUCLEOTIDE SEQUENCE [LARGE SCALE GENOMIC DNA]</scope>
    <source>
        <strain evidence="2">Wonlab-2016</strain>
    </source>
</reference>
<keyword evidence="3" id="KW-1185">Reference proteome</keyword>
<dbReference type="CDD" id="cd00037">
    <property type="entry name" value="CLECT"/>
    <property type="match status" value="1"/>
</dbReference>
<dbReference type="InterPro" id="IPR016186">
    <property type="entry name" value="C-type_lectin-like/link_sf"/>
</dbReference>
<evidence type="ECO:0000313" key="2">
    <source>
        <dbReference type="EMBL" id="KAK7494845.1"/>
    </source>
</evidence>